<gene>
    <name evidence="2" type="ORF">AMECASPLE_039535</name>
</gene>
<name>A0ABV0YKT6_9TELE</name>
<keyword evidence="1" id="KW-0812">Transmembrane</keyword>
<comment type="caution">
    <text evidence="2">The sequence shown here is derived from an EMBL/GenBank/DDBJ whole genome shotgun (WGS) entry which is preliminary data.</text>
</comment>
<accession>A0ABV0YKT6</accession>
<dbReference type="EMBL" id="JAHRIP010036678">
    <property type="protein sequence ID" value="MEQ2294018.1"/>
    <property type="molecule type" value="Genomic_DNA"/>
</dbReference>
<evidence type="ECO:0000313" key="3">
    <source>
        <dbReference type="Proteomes" id="UP001469553"/>
    </source>
</evidence>
<feature type="transmembrane region" description="Helical" evidence="1">
    <location>
        <begin position="67"/>
        <end position="87"/>
    </location>
</feature>
<evidence type="ECO:0000313" key="2">
    <source>
        <dbReference type="EMBL" id="MEQ2294018.1"/>
    </source>
</evidence>
<keyword evidence="1" id="KW-0472">Membrane</keyword>
<reference evidence="2 3" key="1">
    <citation type="submission" date="2021-06" db="EMBL/GenBank/DDBJ databases">
        <authorList>
            <person name="Palmer J.M."/>
        </authorList>
    </citation>
    <scope>NUCLEOTIDE SEQUENCE [LARGE SCALE GENOMIC DNA]</scope>
    <source>
        <strain evidence="2 3">AS_MEX2019</strain>
        <tissue evidence="2">Muscle</tissue>
    </source>
</reference>
<keyword evidence="3" id="KW-1185">Reference proteome</keyword>
<organism evidence="2 3">
    <name type="scientific">Ameca splendens</name>
    <dbReference type="NCBI Taxonomy" id="208324"/>
    <lineage>
        <taxon>Eukaryota</taxon>
        <taxon>Metazoa</taxon>
        <taxon>Chordata</taxon>
        <taxon>Craniata</taxon>
        <taxon>Vertebrata</taxon>
        <taxon>Euteleostomi</taxon>
        <taxon>Actinopterygii</taxon>
        <taxon>Neopterygii</taxon>
        <taxon>Teleostei</taxon>
        <taxon>Neoteleostei</taxon>
        <taxon>Acanthomorphata</taxon>
        <taxon>Ovalentaria</taxon>
        <taxon>Atherinomorphae</taxon>
        <taxon>Cyprinodontiformes</taxon>
        <taxon>Goodeidae</taxon>
        <taxon>Ameca</taxon>
    </lineage>
</organism>
<dbReference type="Proteomes" id="UP001469553">
    <property type="component" value="Unassembled WGS sequence"/>
</dbReference>
<protein>
    <submittedName>
        <fullName evidence="2">Uncharacterized protein</fullName>
    </submittedName>
</protein>
<evidence type="ECO:0000256" key="1">
    <source>
        <dbReference type="SAM" id="Phobius"/>
    </source>
</evidence>
<sequence length="108" mass="12420">MCSLGFVILYYFFSSVLMFVFSLSSPVSFAVISHLPSVPCYSVHTCYPFSSDYSFSLIGSHSSSLSIYVWLLSLFFAWSSCLLPRCFSCSMWLSMFFGDPCKFYYFCY</sequence>
<feature type="transmembrane region" description="Helical" evidence="1">
    <location>
        <begin position="7"/>
        <end position="32"/>
    </location>
</feature>
<keyword evidence="1" id="KW-1133">Transmembrane helix</keyword>
<proteinExistence type="predicted"/>